<keyword evidence="3 7" id="KW-0378">Hydrolase</keyword>
<dbReference type="GO" id="GO:0016787">
    <property type="term" value="F:hydrolase activity"/>
    <property type="evidence" value="ECO:0007669"/>
    <property type="project" value="UniProtKB-KW"/>
</dbReference>
<dbReference type="PRINTS" id="PR00726">
    <property type="entry name" value="LEXASERPTASE"/>
</dbReference>
<name>A0A2T0SRD9_9BACT</name>
<dbReference type="OrthoDB" id="9787787at2"/>
<dbReference type="GO" id="GO:0003677">
    <property type="term" value="F:DNA binding"/>
    <property type="evidence" value="ECO:0007669"/>
    <property type="project" value="InterPro"/>
</dbReference>
<dbReference type="EMBL" id="PVTE01000013">
    <property type="protein sequence ID" value="PRY35970.1"/>
    <property type="molecule type" value="Genomic_DNA"/>
</dbReference>
<evidence type="ECO:0000256" key="3">
    <source>
        <dbReference type="ARBA" id="ARBA00022801"/>
    </source>
</evidence>
<reference evidence="9 10" key="1">
    <citation type="submission" date="2018-03" db="EMBL/GenBank/DDBJ databases">
        <title>Genomic Encyclopedia of Archaeal and Bacterial Type Strains, Phase II (KMG-II): from individual species to whole genera.</title>
        <authorList>
            <person name="Goeker M."/>
        </authorList>
    </citation>
    <scope>NUCLEOTIDE SEQUENCE [LARGE SCALE GENOMIC DNA]</scope>
    <source>
        <strain evidence="9 10">DSM 28354</strain>
    </source>
</reference>
<dbReference type="Pfam" id="PF00717">
    <property type="entry name" value="Peptidase_S24"/>
    <property type="match status" value="1"/>
</dbReference>
<dbReference type="PANTHER" id="PTHR33516:SF2">
    <property type="entry name" value="LEXA REPRESSOR-RELATED"/>
    <property type="match status" value="1"/>
</dbReference>
<evidence type="ECO:0000256" key="6">
    <source>
        <dbReference type="ARBA" id="ARBA00023236"/>
    </source>
</evidence>
<dbReference type="Gene3D" id="2.10.109.10">
    <property type="entry name" value="Umud Fragment, subunit A"/>
    <property type="match status" value="1"/>
</dbReference>
<comment type="similarity">
    <text evidence="1 7">Belongs to the peptidase S24 family.</text>
</comment>
<gene>
    <name evidence="9" type="ORF">CLV58_11398</name>
</gene>
<evidence type="ECO:0000256" key="1">
    <source>
        <dbReference type="ARBA" id="ARBA00007484"/>
    </source>
</evidence>
<dbReference type="GO" id="GO:0009432">
    <property type="term" value="P:SOS response"/>
    <property type="evidence" value="ECO:0007669"/>
    <property type="project" value="UniProtKB-KW"/>
</dbReference>
<dbReference type="SUPFAM" id="SSF51306">
    <property type="entry name" value="LexA/Signal peptidase"/>
    <property type="match status" value="1"/>
</dbReference>
<evidence type="ECO:0000256" key="5">
    <source>
        <dbReference type="ARBA" id="ARBA00023204"/>
    </source>
</evidence>
<dbReference type="InterPro" id="IPR050077">
    <property type="entry name" value="LexA_repressor"/>
</dbReference>
<feature type="domain" description="Peptidase S24/S26A/S26B/S26C" evidence="8">
    <location>
        <begin position="25"/>
        <end position="146"/>
    </location>
</feature>
<evidence type="ECO:0000256" key="4">
    <source>
        <dbReference type="ARBA" id="ARBA00022813"/>
    </source>
</evidence>
<evidence type="ECO:0000313" key="10">
    <source>
        <dbReference type="Proteomes" id="UP000238375"/>
    </source>
</evidence>
<dbReference type="CDD" id="cd06529">
    <property type="entry name" value="S24_LexA-like"/>
    <property type="match status" value="1"/>
</dbReference>
<dbReference type="InterPro" id="IPR015927">
    <property type="entry name" value="Peptidase_S24_S26A/B/C"/>
</dbReference>
<comment type="caution">
    <text evidence="9">The sequence shown here is derived from an EMBL/GenBank/DDBJ whole genome shotgun (WGS) entry which is preliminary data.</text>
</comment>
<dbReference type="InterPro" id="IPR039418">
    <property type="entry name" value="LexA-like"/>
</dbReference>
<keyword evidence="10" id="KW-1185">Reference proteome</keyword>
<evidence type="ECO:0000256" key="2">
    <source>
        <dbReference type="ARBA" id="ARBA00022763"/>
    </source>
</evidence>
<dbReference type="AlphaFoldDB" id="A0A2T0SRD9"/>
<dbReference type="InterPro" id="IPR036286">
    <property type="entry name" value="LexA/Signal_pep-like_sf"/>
</dbReference>
<dbReference type="GO" id="GO:0006355">
    <property type="term" value="P:regulation of DNA-templated transcription"/>
    <property type="evidence" value="ECO:0007669"/>
    <property type="project" value="InterPro"/>
</dbReference>
<evidence type="ECO:0000259" key="8">
    <source>
        <dbReference type="Pfam" id="PF00717"/>
    </source>
</evidence>
<dbReference type="GO" id="GO:0006281">
    <property type="term" value="P:DNA repair"/>
    <property type="evidence" value="ECO:0007669"/>
    <property type="project" value="UniProtKB-KW"/>
</dbReference>
<keyword evidence="2" id="KW-0227">DNA damage</keyword>
<dbReference type="Proteomes" id="UP000238375">
    <property type="component" value="Unassembled WGS sequence"/>
</dbReference>
<organism evidence="9 10">
    <name type="scientific">Spirosoma oryzae</name>
    <dbReference type="NCBI Taxonomy" id="1469603"/>
    <lineage>
        <taxon>Bacteria</taxon>
        <taxon>Pseudomonadati</taxon>
        <taxon>Bacteroidota</taxon>
        <taxon>Cytophagia</taxon>
        <taxon>Cytophagales</taxon>
        <taxon>Cytophagaceae</taxon>
        <taxon>Spirosoma</taxon>
    </lineage>
</organism>
<dbReference type="InterPro" id="IPR006197">
    <property type="entry name" value="Peptidase_S24_LexA"/>
</dbReference>
<dbReference type="RefSeq" id="WP_106138936.1">
    <property type="nucleotide sequence ID" value="NZ_PVTE01000013.1"/>
</dbReference>
<keyword evidence="6" id="KW-0742">SOS response</keyword>
<keyword evidence="4 7" id="KW-0068">Autocatalytic cleavage</keyword>
<protein>
    <submittedName>
        <fullName evidence="9">SOS response UmuD protein</fullName>
    </submittedName>
</protein>
<accession>A0A2T0SRD9</accession>
<evidence type="ECO:0000256" key="7">
    <source>
        <dbReference type="RuleBase" id="RU003991"/>
    </source>
</evidence>
<evidence type="ECO:0000313" key="9">
    <source>
        <dbReference type="EMBL" id="PRY35970.1"/>
    </source>
</evidence>
<keyword evidence="5" id="KW-0234">DNA repair</keyword>
<proteinExistence type="inferred from homology"/>
<sequence>MSEFTETDCDDFMQKAAVGQRLRVPFYGSLVRAGFPSPAENYVERVCDLNDLCISNAEATYFVRVTGDSMTGDRIEPGDILIVDSSREAVDGKICVVWINGEHTVKRVHYAGGPSHGDMIVLMPSNPKYTPIYVHEGDDFRVFGVVTFVIQKPL</sequence>
<dbReference type="PANTHER" id="PTHR33516">
    <property type="entry name" value="LEXA REPRESSOR"/>
    <property type="match status" value="1"/>
</dbReference>
<dbReference type="NCBIfam" id="NF007621">
    <property type="entry name" value="PRK10276.1"/>
    <property type="match status" value="1"/>
</dbReference>